<feature type="chain" id="PRO_5040454297" description="Secreted protein" evidence="1">
    <location>
        <begin position="20"/>
        <end position="85"/>
    </location>
</feature>
<reference evidence="2" key="1">
    <citation type="journal article" date="2020" name="New Phytol.">
        <title>Comparative genomics reveals dynamic genome evolution in host specialist ectomycorrhizal fungi.</title>
        <authorList>
            <person name="Lofgren L.A."/>
            <person name="Nguyen N.H."/>
            <person name="Vilgalys R."/>
            <person name="Ruytinx J."/>
            <person name="Liao H.L."/>
            <person name="Branco S."/>
            <person name="Kuo A."/>
            <person name="LaButti K."/>
            <person name="Lipzen A."/>
            <person name="Andreopoulos W."/>
            <person name="Pangilinan J."/>
            <person name="Riley R."/>
            <person name="Hundley H."/>
            <person name="Na H."/>
            <person name="Barry K."/>
            <person name="Grigoriev I.V."/>
            <person name="Stajich J.E."/>
            <person name="Kennedy P.G."/>
        </authorList>
    </citation>
    <scope>NUCLEOTIDE SEQUENCE</scope>
    <source>
        <strain evidence="2">S12</strain>
    </source>
</reference>
<dbReference type="GeneID" id="64596259"/>
<dbReference type="RefSeq" id="XP_041162513.1">
    <property type="nucleotide sequence ID" value="XM_041302495.1"/>
</dbReference>
<keyword evidence="1" id="KW-0732">Signal</keyword>
<evidence type="ECO:0000256" key="1">
    <source>
        <dbReference type="SAM" id="SignalP"/>
    </source>
</evidence>
<evidence type="ECO:0000313" key="3">
    <source>
        <dbReference type="Proteomes" id="UP000719766"/>
    </source>
</evidence>
<sequence length="85" mass="9741">MMLLRYLMTLFSHSLLCSTCDSPRPATLQLLPVRMRHNEVSFMTRYSYSFLTRAWSKIPGTCRGPAYYGKPNVRALLLAPNRAVT</sequence>
<proteinExistence type="predicted"/>
<organism evidence="2 3">
    <name type="scientific">Suillus plorans</name>
    <dbReference type="NCBI Taxonomy" id="116603"/>
    <lineage>
        <taxon>Eukaryota</taxon>
        <taxon>Fungi</taxon>
        <taxon>Dikarya</taxon>
        <taxon>Basidiomycota</taxon>
        <taxon>Agaricomycotina</taxon>
        <taxon>Agaricomycetes</taxon>
        <taxon>Agaricomycetidae</taxon>
        <taxon>Boletales</taxon>
        <taxon>Suillineae</taxon>
        <taxon>Suillaceae</taxon>
        <taxon>Suillus</taxon>
    </lineage>
</organism>
<dbReference type="Proteomes" id="UP000719766">
    <property type="component" value="Unassembled WGS sequence"/>
</dbReference>
<evidence type="ECO:0000313" key="2">
    <source>
        <dbReference type="EMBL" id="KAG1797403.1"/>
    </source>
</evidence>
<feature type="signal peptide" evidence="1">
    <location>
        <begin position="1"/>
        <end position="19"/>
    </location>
</feature>
<keyword evidence="3" id="KW-1185">Reference proteome</keyword>
<gene>
    <name evidence="2" type="ORF">HD556DRAFT_1356414</name>
</gene>
<name>A0A9P7IXZ4_9AGAM</name>
<accession>A0A9P7IXZ4</accession>
<comment type="caution">
    <text evidence="2">The sequence shown here is derived from an EMBL/GenBank/DDBJ whole genome shotgun (WGS) entry which is preliminary data.</text>
</comment>
<protein>
    <recommendedName>
        <fullName evidence="4">Secreted protein</fullName>
    </recommendedName>
</protein>
<dbReference type="EMBL" id="JABBWE010000016">
    <property type="protein sequence ID" value="KAG1797403.1"/>
    <property type="molecule type" value="Genomic_DNA"/>
</dbReference>
<dbReference type="AlphaFoldDB" id="A0A9P7IXZ4"/>
<evidence type="ECO:0008006" key="4">
    <source>
        <dbReference type="Google" id="ProtNLM"/>
    </source>
</evidence>